<dbReference type="PANTHER" id="PTHR33237:SF47">
    <property type="entry name" value="TRANSMEMBRANE PROTEIN"/>
    <property type="match status" value="1"/>
</dbReference>
<dbReference type="Proteomes" id="UP000447434">
    <property type="component" value="Chromosome 2"/>
</dbReference>
<keyword evidence="2" id="KW-1185">Reference proteome</keyword>
<name>A0A6A5MTX1_LUPAL</name>
<evidence type="ECO:0000313" key="2">
    <source>
        <dbReference type="Proteomes" id="UP000447434"/>
    </source>
</evidence>
<dbReference type="PANTHER" id="PTHR33237">
    <property type="entry name" value="F2P16.13 PROTEIN-RELATED"/>
    <property type="match status" value="1"/>
</dbReference>
<comment type="caution">
    <text evidence="1">The sequence shown here is derived from an EMBL/GenBank/DDBJ whole genome shotgun (WGS) entry which is preliminary data.</text>
</comment>
<dbReference type="OrthoDB" id="755532at2759"/>
<sequence length="154" mass="17622">MNCVGRFNADFGRSKSFWVFFNASCVLAYGPKNGQKTSNHKNFPKLSPHTPKKILEKIYNSFIRCMSKKAKKQDEFSSRSSNPFVSATIKKKKEDDTCLWKKTILMGEKCQPLQFAGSVFYDSEGNQISELPRSPRNTDLLFPPFARRGGFMEM</sequence>
<reference evidence="2" key="1">
    <citation type="journal article" date="2020" name="Nat. Commun.">
        <title>Genome sequence of the cluster root forming white lupin.</title>
        <authorList>
            <person name="Hufnagel B."/>
            <person name="Marques A."/>
            <person name="Soriano A."/>
            <person name="Marques L."/>
            <person name="Divol F."/>
            <person name="Doumas P."/>
            <person name="Sallet E."/>
            <person name="Mancinotti D."/>
            <person name="Carrere S."/>
            <person name="Marande W."/>
            <person name="Arribat S."/>
            <person name="Keller J."/>
            <person name="Huneau C."/>
            <person name="Blein T."/>
            <person name="Aime D."/>
            <person name="Laguerre M."/>
            <person name="Taylor J."/>
            <person name="Schubert V."/>
            <person name="Nelson M."/>
            <person name="Geu-Flores F."/>
            <person name="Crespi M."/>
            <person name="Gallardo-Guerrero K."/>
            <person name="Delaux P.-M."/>
            <person name="Salse J."/>
            <person name="Berges H."/>
            <person name="Guyot R."/>
            <person name="Gouzy J."/>
            <person name="Peret B."/>
        </authorList>
    </citation>
    <scope>NUCLEOTIDE SEQUENCE [LARGE SCALE GENOMIC DNA]</scope>
    <source>
        <strain evidence="2">cv. Amiga</strain>
    </source>
</reference>
<gene>
    <name evidence="1" type="ORF">Lalb_Chr02g0151801</name>
</gene>
<organism evidence="1 2">
    <name type="scientific">Lupinus albus</name>
    <name type="common">White lupine</name>
    <name type="synonym">Lupinus termis</name>
    <dbReference type="NCBI Taxonomy" id="3870"/>
    <lineage>
        <taxon>Eukaryota</taxon>
        <taxon>Viridiplantae</taxon>
        <taxon>Streptophyta</taxon>
        <taxon>Embryophyta</taxon>
        <taxon>Tracheophyta</taxon>
        <taxon>Spermatophyta</taxon>
        <taxon>Magnoliopsida</taxon>
        <taxon>eudicotyledons</taxon>
        <taxon>Gunneridae</taxon>
        <taxon>Pentapetalae</taxon>
        <taxon>rosids</taxon>
        <taxon>fabids</taxon>
        <taxon>Fabales</taxon>
        <taxon>Fabaceae</taxon>
        <taxon>Papilionoideae</taxon>
        <taxon>50 kb inversion clade</taxon>
        <taxon>genistoids sensu lato</taxon>
        <taxon>core genistoids</taxon>
        <taxon>Genisteae</taxon>
        <taxon>Lupinus</taxon>
    </lineage>
</organism>
<accession>A0A6A5MTX1</accession>
<dbReference type="EMBL" id="WOCE01000002">
    <property type="protein sequence ID" value="KAE9619316.1"/>
    <property type="molecule type" value="Genomic_DNA"/>
</dbReference>
<evidence type="ECO:0000313" key="1">
    <source>
        <dbReference type="EMBL" id="KAE9619316.1"/>
    </source>
</evidence>
<proteinExistence type="predicted"/>
<dbReference type="AlphaFoldDB" id="A0A6A5MTX1"/>
<protein>
    <submittedName>
        <fullName evidence="1">Uncharacterized protein</fullName>
    </submittedName>
</protein>